<sequence length="452" mass="48793">MFAGNVCLRHRDGNAALLPVSDPLFISLTMSDSELKARIQAESLSHARGLGDCLSTALRRAPLVEPTDEITLAGFLDSLIVPISDWVARRFDTSLKRKRNCHEDSLTTGNDRPDAVWSVNGAMLLKGEDKKLYKEMRIALGELVSKLAEWSNNYHGKVEYLVCYALAANMVQFCAVPRTAKEGGNSGGAPAAAIKLGPELNLQTTSGILSCVHHIILLTSIICLQSKQLPASFIPIGVSFCKSAGTTITFNNLHVVKSVALTEEAPMTNQKVSFLERVYESVKGHPCIVQAIKGPQVKAGKRHNPARVYEVALSPVGAVLSSAPTELSELYNAVRCILQGLEALHRAGFGHGDLRWPNVISTTASQFVLIDLEGAMQLGSVVALGENVPRAWENGAVLEDGRYTAKSDLRQLANMVKGCAAAGSVVTALQDADTAREALERIDEQQQQQQQS</sequence>
<comment type="caution">
    <text evidence="1">The sequence shown here is derived from an EMBL/GenBank/DDBJ whole genome shotgun (WGS) entry which is preliminary data.</text>
</comment>
<dbReference type="SUPFAM" id="SSF56112">
    <property type="entry name" value="Protein kinase-like (PK-like)"/>
    <property type="match status" value="1"/>
</dbReference>
<dbReference type="EMBL" id="JAFCMP010000112">
    <property type="protein sequence ID" value="KAG5186225.1"/>
    <property type="molecule type" value="Genomic_DNA"/>
</dbReference>
<proteinExistence type="predicted"/>
<evidence type="ECO:0008006" key="3">
    <source>
        <dbReference type="Google" id="ProtNLM"/>
    </source>
</evidence>
<evidence type="ECO:0000313" key="2">
    <source>
        <dbReference type="Proteomes" id="UP000664859"/>
    </source>
</evidence>
<protein>
    <recommendedName>
        <fullName evidence="3">Protein kinase domain-containing protein</fullName>
    </recommendedName>
</protein>
<evidence type="ECO:0000313" key="1">
    <source>
        <dbReference type="EMBL" id="KAG5186225.1"/>
    </source>
</evidence>
<reference evidence="1" key="1">
    <citation type="submission" date="2021-02" db="EMBL/GenBank/DDBJ databases">
        <title>First Annotated Genome of the Yellow-green Alga Tribonema minus.</title>
        <authorList>
            <person name="Mahan K.M."/>
        </authorList>
    </citation>
    <scope>NUCLEOTIDE SEQUENCE</scope>
    <source>
        <strain evidence="1">UTEX B ZZ1240</strain>
    </source>
</reference>
<organism evidence="1 2">
    <name type="scientific">Tribonema minus</name>
    <dbReference type="NCBI Taxonomy" id="303371"/>
    <lineage>
        <taxon>Eukaryota</taxon>
        <taxon>Sar</taxon>
        <taxon>Stramenopiles</taxon>
        <taxon>Ochrophyta</taxon>
        <taxon>PX clade</taxon>
        <taxon>Xanthophyceae</taxon>
        <taxon>Tribonematales</taxon>
        <taxon>Tribonemataceae</taxon>
        <taxon>Tribonema</taxon>
    </lineage>
</organism>
<dbReference type="Proteomes" id="UP000664859">
    <property type="component" value="Unassembled WGS sequence"/>
</dbReference>
<dbReference type="InterPro" id="IPR011009">
    <property type="entry name" value="Kinase-like_dom_sf"/>
</dbReference>
<dbReference type="Gene3D" id="1.10.510.10">
    <property type="entry name" value="Transferase(Phosphotransferase) domain 1"/>
    <property type="match status" value="1"/>
</dbReference>
<name>A0A835Z3A5_9STRA</name>
<keyword evidence="2" id="KW-1185">Reference proteome</keyword>
<dbReference type="OrthoDB" id="124164at2759"/>
<gene>
    <name evidence="1" type="ORF">JKP88DRAFT_260959</name>
</gene>
<accession>A0A835Z3A5</accession>
<dbReference type="AlphaFoldDB" id="A0A835Z3A5"/>